<dbReference type="EMBL" id="WTPW01001437">
    <property type="protein sequence ID" value="KAF0436088.1"/>
    <property type="molecule type" value="Genomic_DNA"/>
</dbReference>
<proteinExistence type="predicted"/>
<protein>
    <submittedName>
        <fullName evidence="3">Periplasmic binding protein</fullName>
    </submittedName>
</protein>
<evidence type="ECO:0000313" key="3">
    <source>
        <dbReference type="EMBL" id="KAF0436088.1"/>
    </source>
</evidence>
<keyword evidence="1" id="KW-1133">Transmembrane helix</keyword>
<comment type="caution">
    <text evidence="3">The sequence shown here is derived from an EMBL/GenBank/DDBJ whole genome shotgun (WGS) entry which is preliminary data.</text>
</comment>
<accession>A0A8H3XBV2</accession>
<organism evidence="3 4">
    <name type="scientific">Gigaspora margarita</name>
    <dbReference type="NCBI Taxonomy" id="4874"/>
    <lineage>
        <taxon>Eukaryota</taxon>
        <taxon>Fungi</taxon>
        <taxon>Fungi incertae sedis</taxon>
        <taxon>Mucoromycota</taxon>
        <taxon>Glomeromycotina</taxon>
        <taxon>Glomeromycetes</taxon>
        <taxon>Diversisporales</taxon>
        <taxon>Gigasporaceae</taxon>
        <taxon>Gigaspora</taxon>
    </lineage>
</organism>
<evidence type="ECO:0000313" key="4">
    <source>
        <dbReference type="Proteomes" id="UP000439903"/>
    </source>
</evidence>
<sequence length="479" mass="53745">MMKTLRSIILFYVLVFFGFNVSPTVSDCSYPIGAQIQPSYNPGFTVFYQNTYKIVNNTRTNEVYILYCSASAPAPNVTGVSSAKYFQVPVKNVATLDIPTVTFLELMNVYSSIKYVNNTASITSPCLQKNIENKSIQNFNSSNSNDINVIFSNPTQSYNDNKTVNVNIGDDLTPLQKLEWVKFFSLFYDKEAVVTKTFASLQSIYLCNTKNLANISIVNKKTIAWVSYDSNSNQFEVKRDKYHAQLIKDAGAYSTELSVSTVNINELHSIINNAYIVIDESQSIASFDAWQRTFGYYPGQSDVNIPDFITYRRVYRVNKHVNFDGYLDWSESSAARPDLAIQDLIAIQYPTYQSSYITKWLYIFSNNDSPILLTSNNCVNPNQTQTIGNCSVINFTGDSSSTNSTVNNGLYGSKKLPPIAEAMIITFSILAGLAGFAVGAWLVLVIRRKHQERFIELKDEPEVPEVQMSNVTEPTNTSV</sequence>
<dbReference type="PANTHER" id="PTHR38360">
    <property type="entry name" value="OS03G0120000 PROTEIN"/>
    <property type="match status" value="1"/>
</dbReference>
<reference evidence="3 4" key="1">
    <citation type="journal article" date="2019" name="Environ. Microbiol.">
        <title>At the nexus of three kingdoms: the genome of the mycorrhizal fungus Gigaspora margarita provides insights into plant, endobacterial and fungal interactions.</title>
        <authorList>
            <person name="Venice F."/>
            <person name="Ghignone S."/>
            <person name="Salvioli di Fossalunga A."/>
            <person name="Amselem J."/>
            <person name="Novero M."/>
            <person name="Xianan X."/>
            <person name="Sedzielewska Toro K."/>
            <person name="Morin E."/>
            <person name="Lipzen A."/>
            <person name="Grigoriev I.V."/>
            <person name="Henrissat B."/>
            <person name="Martin F.M."/>
            <person name="Bonfante P."/>
        </authorList>
    </citation>
    <scope>NUCLEOTIDE SEQUENCE [LARGE SCALE GENOMIC DNA]</scope>
    <source>
        <strain evidence="3 4">BEG34</strain>
    </source>
</reference>
<dbReference type="PANTHER" id="PTHR38360:SF1">
    <property type="entry name" value="F12P19.7"/>
    <property type="match status" value="1"/>
</dbReference>
<keyword evidence="1" id="KW-0812">Transmembrane</keyword>
<evidence type="ECO:0000256" key="1">
    <source>
        <dbReference type="SAM" id="Phobius"/>
    </source>
</evidence>
<dbReference type="Proteomes" id="UP000439903">
    <property type="component" value="Unassembled WGS sequence"/>
</dbReference>
<feature type="chain" id="PRO_5034687243" evidence="2">
    <location>
        <begin position="27"/>
        <end position="479"/>
    </location>
</feature>
<feature type="signal peptide" evidence="2">
    <location>
        <begin position="1"/>
        <end position="26"/>
    </location>
</feature>
<gene>
    <name evidence="3" type="ORF">F8M41_004738</name>
</gene>
<name>A0A8H3XBV2_GIGMA</name>
<dbReference type="OrthoDB" id="409848at2759"/>
<keyword evidence="2" id="KW-0732">Signal</keyword>
<dbReference type="AlphaFoldDB" id="A0A8H3XBV2"/>
<keyword evidence="4" id="KW-1185">Reference proteome</keyword>
<keyword evidence="1" id="KW-0472">Membrane</keyword>
<evidence type="ECO:0000256" key="2">
    <source>
        <dbReference type="SAM" id="SignalP"/>
    </source>
</evidence>
<feature type="transmembrane region" description="Helical" evidence="1">
    <location>
        <begin position="422"/>
        <end position="446"/>
    </location>
</feature>